<dbReference type="PANTHER" id="PTHR38096">
    <property type="entry name" value="ENTEROBACTIN SYNTHASE COMPONENT D"/>
    <property type="match status" value="1"/>
</dbReference>
<evidence type="ECO:0000256" key="9">
    <source>
        <dbReference type="ARBA" id="ARBA00031996"/>
    </source>
</evidence>
<evidence type="ECO:0000259" key="14">
    <source>
        <dbReference type="Pfam" id="PF17837"/>
    </source>
</evidence>
<evidence type="ECO:0000256" key="1">
    <source>
        <dbReference type="ARBA" id="ARBA00003937"/>
    </source>
</evidence>
<evidence type="ECO:0000256" key="12">
    <source>
        <dbReference type="SAM" id="SignalP"/>
    </source>
</evidence>
<evidence type="ECO:0000256" key="6">
    <source>
        <dbReference type="ARBA" id="ARBA00022679"/>
    </source>
</evidence>
<evidence type="ECO:0000256" key="11">
    <source>
        <dbReference type="ARBA" id="ARBA00049191"/>
    </source>
</evidence>
<proteinExistence type="inferred from homology"/>
<feature type="domain" description="4'-phosphopantetheinyl transferase N-terminal" evidence="14">
    <location>
        <begin position="40"/>
        <end position="105"/>
    </location>
</feature>
<comment type="catalytic activity">
    <reaction evidence="11">
        <text>apo-[peptidyl-carrier protein] + CoA = holo-[peptidyl-carrier protein] + adenosine 3',5'-bisphosphate + H(+)</text>
        <dbReference type="Rhea" id="RHEA:46228"/>
        <dbReference type="Rhea" id="RHEA-COMP:11479"/>
        <dbReference type="Rhea" id="RHEA-COMP:11480"/>
        <dbReference type="ChEBI" id="CHEBI:15378"/>
        <dbReference type="ChEBI" id="CHEBI:29999"/>
        <dbReference type="ChEBI" id="CHEBI:57287"/>
        <dbReference type="ChEBI" id="CHEBI:58343"/>
        <dbReference type="ChEBI" id="CHEBI:64479"/>
    </reaction>
</comment>
<dbReference type="Proteomes" id="UP001205601">
    <property type="component" value="Unassembled WGS sequence"/>
</dbReference>
<evidence type="ECO:0000259" key="13">
    <source>
        <dbReference type="Pfam" id="PF01648"/>
    </source>
</evidence>
<dbReference type="InterPro" id="IPR041354">
    <property type="entry name" value="4PPT_N"/>
</dbReference>
<protein>
    <recommendedName>
        <fullName evidence="5">Enterobactin synthase component D</fullName>
    </recommendedName>
    <alternativeName>
        <fullName evidence="8">4'-phosphopantetheinyl transferase EntD</fullName>
    </alternativeName>
    <alternativeName>
        <fullName evidence="9">Enterochelin synthase D</fullName>
    </alternativeName>
</protein>
<dbReference type="PANTHER" id="PTHR38096:SF1">
    <property type="entry name" value="ENTEROBACTIN SYNTHASE COMPONENT D"/>
    <property type="match status" value="1"/>
</dbReference>
<keyword evidence="12" id="KW-0732">Signal</keyword>
<evidence type="ECO:0000256" key="8">
    <source>
        <dbReference type="ARBA" id="ARBA00029894"/>
    </source>
</evidence>
<dbReference type="PRINTS" id="PR01399">
    <property type="entry name" value="ENTSNTHTASED"/>
</dbReference>
<name>A0ABT2NME6_9RHOB</name>
<comment type="subunit">
    <text evidence="4">EntB, EntD, EntE, and EntF form a multienzyme complex called enterobactin synthase.</text>
</comment>
<evidence type="ECO:0000256" key="5">
    <source>
        <dbReference type="ARBA" id="ARBA00019087"/>
    </source>
</evidence>
<dbReference type="InterPro" id="IPR008278">
    <property type="entry name" value="4-PPantetheinyl_Trfase_dom"/>
</dbReference>
<dbReference type="GO" id="GO:0016740">
    <property type="term" value="F:transferase activity"/>
    <property type="evidence" value="ECO:0007669"/>
    <property type="project" value="UniProtKB-KW"/>
</dbReference>
<comment type="caution">
    <text evidence="15">The sequence shown here is derived from an EMBL/GenBank/DDBJ whole genome shotgun (WGS) entry which is preliminary data.</text>
</comment>
<dbReference type="InterPro" id="IPR037143">
    <property type="entry name" value="4-PPantetheinyl_Trfase_dom_sf"/>
</dbReference>
<evidence type="ECO:0000256" key="3">
    <source>
        <dbReference type="ARBA" id="ARBA00008342"/>
    </source>
</evidence>
<keyword evidence="6 15" id="KW-0808">Transferase</keyword>
<accession>A0ABT2NME6</accession>
<feature type="chain" id="PRO_5047411432" description="Enterobactin synthase component D" evidence="12">
    <location>
        <begin position="22"/>
        <end position="231"/>
    </location>
</feature>
<evidence type="ECO:0000256" key="7">
    <source>
        <dbReference type="ARBA" id="ARBA00023191"/>
    </source>
</evidence>
<comment type="pathway">
    <text evidence="2">Siderophore biosynthesis; enterobactin biosynthesis.</text>
</comment>
<keyword evidence="7" id="KW-0259">Enterobactin biosynthesis</keyword>
<evidence type="ECO:0000256" key="4">
    <source>
        <dbReference type="ARBA" id="ARBA00011503"/>
    </source>
</evidence>
<evidence type="ECO:0000256" key="10">
    <source>
        <dbReference type="ARBA" id="ARBA00049176"/>
    </source>
</evidence>
<feature type="domain" description="4'-phosphopantetheinyl transferase" evidence="13">
    <location>
        <begin position="112"/>
        <end position="199"/>
    </location>
</feature>
<comment type="catalytic activity">
    <reaction evidence="10">
        <text>apo-[aryl-carrier protein] + CoA = holo-[aryl-carrier protein] + adenosine 3',5'-bisphosphate + H(+)</text>
        <dbReference type="Rhea" id="RHEA:48404"/>
        <dbReference type="Rhea" id="RHEA-COMP:15903"/>
        <dbReference type="Rhea" id="RHEA-COMP:17557"/>
        <dbReference type="ChEBI" id="CHEBI:15378"/>
        <dbReference type="ChEBI" id="CHEBI:29999"/>
        <dbReference type="ChEBI" id="CHEBI:57287"/>
        <dbReference type="ChEBI" id="CHEBI:58343"/>
        <dbReference type="ChEBI" id="CHEBI:64479"/>
    </reaction>
</comment>
<dbReference type="Pfam" id="PF01648">
    <property type="entry name" value="ACPS"/>
    <property type="match status" value="1"/>
</dbReference>
<evidence type="ECO:0000313" key="15">
    <source>
        <dbReference type="EMBL" id="MCT8330098.1"/>
    </source>
</evidence>
<dbReference type="Gene3D" id="3.90.470.20">
    <property type="entry name" value="4'-phosphopantetheinyl transferase domain"/>
    <property type="match status" value="1"/>
</dbReference>
<dbReference type="EMBL" id="JAOCQF010000001">
    <property type="protein sequence ID" value="MCT8330098.1"/>
    <property type="molecule type" value="Genomic_DNA"/>
</dbReference>
<dbReference type="SUPFAM" id="SSF56214">
    <property type="entry name" value="4'-phosphopantetheinyl transferase"/>
    <property type="match status" value="1"/>
</dbReference>
<keyword evidence="16" id="KW-1185">Reference proteome</keyword>
<dbReference type="Pfam" id="PF17837">
    <property type="entry name" value="4PPT_N"/>
    <property type="match status" value="1"/>
</dbReference>
<reference evidence="16" key="1">
    <citation type="submission" date="2023-07" db="EMBL/GenBank/DDBJ databases">
        <title>Defluviimonas sediminis sp. nov., isolated from mangrove sediment.</title>
        <authorList>
            <person name="Liu L."/>
            <person name="Li J."/>
            <person name="Huang Y."/>
            <person name="Pan J."/>
            <person name="Li M."/>
        </authorList>
    </citation>
    <scope>NUCLEOTIDE SEQUENCE [LARGE SCALE GENOMIC DNA]</scope>
    <source>
        <strain evidence="16">FT324</strain>
    </source>
</reference>
<organism evidence="15 16">
    <name type="scientific">Albidovulum sediminis</name>
    <dbReference type="NCBI Taxonomy" id="3066345"/>
    <lineage>
        <taxon>Bacteria</taxon>
        <taxon>Pseudomonadati</taxon>
        <taxon>Pseudomonadota</taxon>
        <taxon>Alphaproteobacteria</taxon>
        <taxon>Rhodobacterales</taxon>
        <taxon>Paracoccaceae</taxon>
        <taxon>Albidovulum</taxon>
    </lineage>
</organism>
<evidence type="ECO:0000313" key="16">
    <source>
        <dbReference type="Proteomes" id="UP001205601"/>
    </source>
</evidence>
<gene>
    <name evidence="15" type="ORF">N5I32_11280</name>
</gene>
<comment type="function">
    <text evidence="1">Involved in the biosynthesis of the siderophore enterobactin (enterochelin), which is a macrocyclic trimeric lactone of N-(2,3-dihydroxybenzoyl)-serine. The serine trilactone serves as a scaffolding for the three catechol functionalities that provide hexadentate coordination for the tightly ligated iron(2+) atoms. Plays an essential role in the assembly of the enterobactin by catalyzing the transfer of the 4'-phosphopantetheine (Ppant) moiety from coenzyme A to the apo-domains of both EntB (ArCP domain) and EntF (PCP domain) to yield their holo-forms which make them competent for the activation of 2,3-dihydroxybenzoate (DHB) and L-serine, respectively.</text>
</comment>
<comment type="similarity">
    <text evidence="3">Belongs to the P-Pant transferase superfamily. EntD family.</text>
</comment>
<feature type="signal peptide" evidence="12">
    <location>
        <begin position="1"/>
        <end position="21"/>
    </location>
</feature>
<evidence type="ECO:0000256" key="2">
    <source>
        <dbReference type="ARBA" id="ARBA00004993"/>
    </source>
</evidence>
<dbReference type="InterPro" id="IPR003542">
    <property type="entry name" value="Enbac_synth_compD-like"/>
</dbReference>
<sequence>MRMGVVADISAAMRTLLPAGAAVAMAPVVRNTDGLWPTEEVAMGRAVPARVAEFAAGRRAARRAMAELGLPPSAIPMRADRSPEWPEAVTGSITHTGALAMAAVAPVTALAAVGIDAEPDEPLPAGVEEIVLNPEERRWCAAMAHPARAARLIFVAKEAAYKCQYALTQALFGFDTLDIAVGAGDRLTATFTRKVAPFAAGARIEGRAARSGGLLLAAFCVTAQVGAAGEG</sequence>